<dbReference type="RefSeq" id="WP_176004129.1">
    <property type="nucleotide sequence ID" value="NZ_JABWMI010000001.1"/>
</dbReference>
<dbReference type="AlphaFoldDB" id="A0A7Y9C4G8"/>
<keyword evidence="1 2" id="KW-0732">Signal</keyword>
<name>A0A7Y9C4G8_9FLAO</name>
<evidence type="ECO:0000313" key="5">
    <source>
        <dbReference type="Proteomes" id="UP000535020"/>
    </source>
</evidence>
<gene>
    <name evidence="4" type="ORF">HZF10_00115</name>
</gene>
<comment type="caution">
    <text evidence="4">The sequence shown here is derived from an EMBL/GenBank/DDBJ whole genome shotgun (WGS) entry which is preliminary data.</text>
</comment>
<dbReference type="NCBIfam" id="TIGR04183">
    <property type="entry name" value="Por_Secre_tail"/>
    <property type="match status" value="1"/>
</dbReference>
<evidence type="ECO:0000313" key="4">
    <source>
        <dbReference type="EMBL" id="NYA69304.1"/>
    </source>
</evidence>
<feature type="chain" id="PRO_5031049739" evidence="2">
    <location>
        <begin position="18"/>
        <end position="319"/>
    </location>
</feature>
<proteinExistence type="predicted"/>
<dbReference type="Pfam" id="PF18962">
    <property type="entry name" value="Por_Secre_tail"/>
    <property type="match status" value="1"/>
</dbReference>
<keyword evidence="5" id="KW-1185">Reference proteome</keyword>
<evidence type="ECO:0000256" key="1">
    <source>
        <dbReference type="ARBA" id="ARBA00022729"/>
    </source>
</evidence>
<accession>A0A7Y9C4G8</accession>
<sequence length="319" mass="33945">MKKLLAFGLLCYSLGNAQCINGPSTITAGTNATFTSAVAAQCSDCYDWDINGDPNATANSTVGNIKISGSDTGSSVTISALGVGPFSIELTYFDETGCHECTFNGNVVGGATPMPKFSCFGFDPASPLTTDPYLGTLNEFFISGTGLGASGLSYQWFWIYADYTPGSAYGLNAQVWEKCPDNPIISFGVIITNGTTTNKYYSGPATGPYHIPGFGSASARTCFLHPDCDPMDGYRTGAIKESKSTIVPVPNPTKGIVTLQGENTEGYTVTVFDSKGKTIIGKQALDTQIDLSKYPVDVYPYKVYDKDGRFVEEGKILKN</sequence>
<feature type="signal peptide" evidence="2">
    <location>
        <begin position="1"/>
        <end position="17"/>
    </location>
</feature>
<dbReference type="Proteomes" id="UP000535020">
    <property type="component" value="Unassembled WGS sequence"/>
</dbReference>
<feature type="domain" description="Secretion system C-terminal sorting" evidence="3">
    <location>
        <begin position="250"/>
        <end position="311"/>
    </location>
</feature>
<evidence type="ECO:0000256" key="2">
    <source>
        <dbReference type="SAM" id="SignalP"/>
    </source>
</evidence>
<dbReference type="InterPro" id="IPR026444">
    <property type="entry name" value="Secre_tail"/>
</dbReference>
<dbReference type="EMBL" id="JACBJI010000001">
    <property type="protein sequence ID" value="NYA69304.1"/>
    <property type="molecule type" value="Genomic_DNA"/>
</dbReference>
<reference evidence="4 5" key="1">
    <citation type="submission" date="2020-07" db="EMBL/GenBank/DDBJ databases">
        <authorList>
            <person name="Sun Q."/>
        </authorList>
    </citation>
    <scope>NUCLEOTIDE SEQUENCE [LARGE SCALE GENOMIC DNA]</scope>
    <source>
        <strain evidence="4 5">MAH-1</strain>
    </source>
</reference>
<evidence type="ECO:0000259" key="3">
    <source>
        <dbReference type="Pfam" id="PF18962"/>
    </source>
</evidence>
<organism evidence="4 5">
    <name type="scientific">Flavobacterium agri</name>
    <dbReference type="NCBI Taxonomy" id="2743471"/>
    <lineage>
        <taxon>Bacteria</taxon>
        <taxon>Pseudomonadati</taxon>
        <taxon>Bacteroidota</taxon>
        <taxon>Flavobacteriia</taxon>
        <taxon>Flavobacteriales</taxon>
        <taxon>Flavobacteriaceae</taxon>
        <taxon>Flavobacterium</taxon>
    </lineage>
</organism>
<protein>
    <submittedName>
        <fullName evidence="4">T9SS type A sorting domain-containing protein</fullName>
    </submittedName>
</protein>